<keyword evidence="3" id="KW-1185">Reference proteome</keyword>
<evidence type="ECO:0000259" key="1">
    <source>
        <dbReference type="Pfam" id="PF08448"/>
    </source>
</evidence>
<protein>
    <recommendedName>
        <fullName evidence="1">PAS fold-4 domain-containing protein</fullName>
    </recommendedName>
</protein>
<name>A0ABY3ZPA3_9RHOB</name>
<accession>A0ABY3ZPA3</accession>
<dbReference type="Pfam" id="PF08448">
    <property type="entry name" value="PAS_4"/>
    <property type="match status" value="1"/>
</dbReference>
<reference evidence="3" key="1">
    <citation type="journal article" date="2022" name="Microorganisms">
        <title>Beyond the ABCs#Discovery of Three New Plasmid Types in Rhodobacterales (RepQ, RepY, RepW).</title>
        <authorList>
            <person name="Freese H.M."/>
            <person name="Ringel V."/>
            <person name="Overmann J."/>
            <person name="Petersen J."/>
        </authorList>
    </citation>
    <scope>NUCLEOTIDE SEQUENCE [LARGE SCALE GENOMIC DNA]</scope>
    <source>
        <strain evidence="3">DSM 109990</strain>
    </source>
</reference>
<dbReference type="InterPro" id="IPR013656">
    <property type="entry name" value="PAS_4"/>
</dbReference>
<evidence type="ECO:0000313" key="2">
    <source>
        <dbReference type="EMBL" id="UOA15401.1"/>
    </source>
</evidence>
<gene>
    <name evidence="2" type="ORF">DSM109990_02233</name>
</gene>
<sequence length="242" mass="26268">MVIVSGNLLKSFKFVQDSCAFSWLSLLLKWPRVLHRISWVSGQDSSALSGTWMALDAIPVHGIVYDAKQRVLWLNFYDPPHNINVLQQGAEDHFRPQIAAGNKGRISSFVKACSAEIEIEFDQTGRVRHANQEACGVTYGLGDCLVGQDVADLFGPRLGDGAEIGSLVQQIWHGAQQQGSFEMHPGEETARIVAGAFTALLAQDGAVRGIRFLGAEVAVHCLGPTAGIEHQAEPKRALPLSQ</sequence>
<organism evidence="2 3">
    <name type="scientific">Sulfitobacter dubius</name>
    <dbReference type="NCBI Taxonomy" id="218673"/>
    <lineage>
        <taxon>Bacteria</taxon>
        <taxon>Pseudomonadati</taxon>
        <taxon>Pseudomonadota</taxon>
        <taxon>Alphaproteobacteria</taxon>
        <taxon>Rhodobacterales</taxon>
        <taxon>Roseobacteraceae</taxon>
        <taxon>Sulfitobacter</taxon>
    </lineage>
</organism>
<dbReference type="EMBL" id="CP085144">
    <property type="protein sequence ID" value="UOA15401.1"/>
    <property type="molecule type" value="Genomic_DNA"/>
</dbReference>
<dbReference type="RefSeq" id="WP_317405974.1">
    <property type="nucleotide sequence ID" value="NZ_CP136697.1"/>
</dbReference>
<dbReference type="Proteomes" id="UP000831019">
    <property type="component" value="Chromosome"/>
</dbReference>
<feature type="domain" description="PAS fold-4" evidence="1">
    <location>
        <begin position="120"/>
        <end position="217"/>
    </location>
</feature>
<evidence type="ECO:0000313" key="3">
    <source>
        <dbReference type="Proteomes" id="UP000831019"/>
    </source>
</evidence>
<proteinExistence type="predicted"/>